<reference evidence="1" key="1">
    <citation type="submission" date="2021-02" db="EMBL/GenBank/DDBJ databases">
        <authorList>
            <person name="Nowell W R."/>
        </authorList>
    </citation>
    <scope>NUCLEOTIDE SEQUENCE</scope>
</reference>
<proteinExistence type="predicted"/>
<evidence type="ECO:0000313" key="1">
    <source>
        <dbReference type="EMBL" id="CAF2099553.1"/>
    </source>
</evidence>
<evidence type="ECO:0000313" key="4">
    <source>
        <dbReference type="Proteomes" id="UP000663856"/>
    </source>
</evidence>
<dbReference type="EMBL" id="CAJNRF010008213">
    <property type="protein sequence ID" value="CAF2099553.1"/>
    <property type="molecule type" value="Genomic_DNA"/>
</dbReference>
<gene>
    <name evidence="2" type="ORF">OVN521_LOCUS18493</name>
    <name evidence="3" type="ORF">UXM345_LOCUS20339</name>
    <name evidence="1" type="ORF">WKI299_LOCUS19944</name>
</gene>
<dbReference type="AlphaFoldDB" id="A0A816TQH2"/>
<evidence type="ECO:0000313" key="5">
    <source>
        <dbReference type="Proteomes" id="UP000663866"/>
    </source>
</evidence>
<dbReference type="Proteomes" id="UP000663866">
    <property type="component" value="Unassembled WGS sequence"/>
</dbReference>
<dbReference type="PANTHER" id="PTHR23274:SF48">
    <property type="entry name" value="ATP-DEPENDENT DNA HELICASE"/>
    <property type="match status" value="1"/>
</dbReference>
<dbReference type="EMBL" id="CAJOBG010003363">
    <property type="protein sequence ID" value="CAF4059179.1"/>
    <property type="molecule type" value="Genomic_DNA"/>
</dbReference>
<dbReference type="Proteomes" id="UP000663842">
    <property type="component" value="Unassembled WGS sequence"/>
</dbReference>
<dbReference type="PANTHER" id="PTHR23274">
    <property type="entry name" value="DNA HELICASE-RELATED"/>
    <property type="match status" value="1"/>
</dbReference>
<dbReference type="GO" id="GO:0006260">
    <property type="term" value="P:DNA replication"/>
    <property type="evidence" value="ECO:0007669"/>
    <property type="project" value="TreeGrafter"/>
</dbReference>
<evidence type="ECO:0000313" key="3">
    <source>
        <dbReference type="EMBL" id="CAF4069335.1"/>
    </source>
</evidence>
<evidence type="ECO:0000313" key="2">
    <source>
        <dbReference type="EMBL" id="CAF4059179.1"/>
    </source>
</evidence>
<protein>
    <recommendedName>
        <fullName evidence="6">ATP-dependent DNA helicase PIF1</fullName>
    </recommendedName>
</protein>
<dbReference type="InterPro" id="IPR027417">
    <property type="entry name" value="P-loop_NTPase"/>
</dbReference>
<name>A0A816TQH2_9BILA</name>
<comment type="caution">
    <text evidence="1">The sequence shown here is derived from an EMBL/GenBank/DDBJ whole genome shotgun (WGS) entry which is preliminary data.</text>
</comment>
<evidence type="ECO:0008006" key="6">
    <source>
        <dbReference type="Google" id="ProtNLM"/>
    </source>
</evidence>
<dbReference type="EMBL" id="CAJOBF010003019">
    <property type="protein sequence ID" value="CAF4069335.1"/>
    <property type="molecule type" value="Genomic_DNA"/>
</dbReference>
<dbReference type="GO" id="GO:0005657">
    <property type="term" value="C:replication fork"/>
    <property type="evidence" value="ECO:0007669"/>
    <property type="project" value="TreeGrafter"/>
</dbReference>
<sequence>MPHVIEATILTGCAKGEDVFIPRIPMVPNDMPLQFKRLQFPVRLAFAMSINKAQGQSLKVAGINLGAPCFSHGQLYVACSRVETGKNLYVFAPDGKTRNIAYRTALQ</sequence>
<organism evidence="1 4">
    <name type="scientific">Rotaria magnacalcarata</name>
    <dbReference type="NCBI Taxonomy" id="392030"/>
    <lineage>
        <taxon>Eukaryota</taxon>
        <taxon>Metazoa</taxon>
        <taxon>Spiralia</taxon>
        <taxon>Gnathifera</taxon>
        <taxon>Rotifera</taxon>
        <taxon>Eurotatoria</taxon>
        <taxon>Bdelloidea</taxon>
        <taxon>Philodinida</taxon>
        <taxon>Philodinidae</taxon>
        <taxon>Rotaria</taxon>
    </lineage>
</organism>
<dbReference type="Proteomes" id="UP000663856">
    <property type="component" value="Unassembled WGS sequence"/>
</dbReference>
<accession>A0A816TQH2</accession>
<keyword evidence="5" id="KW-1185">Reference proteome</keyword>
<dbReference type="SUPFAM" id="SSF52540">
    <property type="entry name" value="P-loop containing nucleoside triphosphate hydrolases"/>
    <property type="match status" value="1"/>
</dbReference>